<dbReference type="EMBL" id="CAJMWQ010001392">
    <property type="protein sequence ID" value="CAE6449194.1"/>
    <property type="molecule type" value="Genomic_DNA"/>
</dbReference>
<proteinExistence type="predicted"/>
<gene>
    <name evidence="1" type="ORF">RDB_LOCUS77354</name>
</gene>
<dbReference type="Proteomes" id="UP000663826">
    <property type="component" value="Unassembled WGS sequence"/>
</dbReference>
<evidence type="ECO:0000313" key="2">
    <source>
        <dbReference type="Proteomes" id="UP000663826"/>
    </source>
</evidence>
<accession>A0A8H3B6V0</accession>
<dbReference type="AlphaFoldDB" id="A0A8H3B6V0"/>
<reference evidence="1" key="1">
    <citation type="submission" date="2021-01" db="EMBL/GenBank/DDBJ databases">
        <authorList>
            <person name="Kaushik A."/>
        </authorList>
    </citation>
    <scope>NUCLEOTIDE SEQUENCE</scope>
    <source>
        <strain evidence="1">AG1-1B</strain>
    </source>
</reference>
<evidence type="ECO:0000313" key="1">
    <source>
        <dbReference type="EMBL" id="CAE6449194.1"/>
    </source>
</evidence>
<organism evidence="1 2">
    <name type="scientific">Rhizoctonia solani</name>
    <dbReference type="NCBI Taxonomy" id="456999"/>
    <lineage>
        <taxon>Eukaryota</taxon>
        <taxon>Fungi</taxon>
        <taxon>Dikarya</taxon>
        <taxon>Basidiomycota</taxon>
        <taxon>Agaricomycotina</taxon>
        <taxon>Agaricomycetes</taxon>
        <taxon>Cantharellales</taxon>
        <taxon>Ceratobasidiaceae</taxon>
        <taxon>Rhizoctonia</taxon>
    </lineage>
</organism>
<comment type="caution">
    <text evidence="1">The sequence shown here is derived from an EMBL/GenBank/DDBJ whole genome shotgun (WGS) entry which is preliminary data.</text>
</comment>
<sequence>MHFTGRAGHLTNLKALQTVLLSGSSSTTGKLLVTLYNEGGVSEHFDLGQSLDDEHYYDTHPQAKLSRAFRSMVLEGDLESAQEIMISEDWEEAGLTVDCLDEREEGGTGGLTSLVLALGRGDEETARALISWGARTEGLAN</sequence>
<protein>
    <submittedName>
        <fullName evidence="1">Uncharacterized protein</fullName>
    </submittedName>
</protein>
<name>A0A8H3B6V0_9AGAM</name>